<dbReference type="Proteomes" id="UP000757900">
    <property type="component" value="Unassembled WGS sequence"/>
</dbReference>
<gene>
    <name evidence="2" type="ORF">HXK00_05990</name>
</gene>
<comment type="caution">
    <text evidence="2">The sequence shown here is derived from an EMBL/GenBank/DDBJ whole genome shotgun (WGS) entry which is preliminary data.</text>
</comment>
<dbReference type="GeneID" id="84817303"/>
<organism evidence="2 3">
    <name type="scientific">Abiotrophia defectiva</name>
    <name type="common">Streptococcus defectivus</name>
    <dbReference type="NCBI Taxonomy" id="46125"/>
    <lineage>
        <taxon>Bacteria</taxon>
        <taxon>Bacillati</taxon>
        <taxon>Bacillota</taxon>
        <taxon>Bacilli</taxon>
        <taxon>Lactobacillales</taxon>
        <taxon>Aerococcaceae</taxon>
        <taxon>Abiotrophia</taxon>
    </lineage>
</organism>
<reference evidence="2" key="1">
    <citation type="submission" date="2020-04" db="EMBL/GenBank/DDBJ databases">
        <title>Deep metagenomics examines the oral microbiome during advanced dental caries in children, revealing novel taxa and co-occurrences with host molecules.</title>
        <authorList>
            <person name="Baker J.L."/>
            <person name="Morton J.T."/>
            <person name="Dinis M."/>
            <person name="Alvarez R."/>
            <person name="Tran N.C."/>
            <person name="Knight R."/>
            <person name="Edlund A."/>
        </authorList>
    </citation>
    <scope>NUCLEOTIDE SEQUENCE</scope>
    <source>
        <strain evidence="2">JCVI_23_bin.16</strain>
    </source>
</reference>
<name>A0A929QT37_ABIDE</name>
<evidence type="ECO:0000313" key="3">
    <source>
        <dbReference type="Proteomes" id="UP000757900"/>
    </source>
</evidence>
<feature type="domain" description="Thioredoxin" evidence="1">
    <location>
        <begin position="12"/>
        <end position="93"/>
    </location>
</feature>
<accession>A0A929QT37</accession>
<dbReference type="InterPro" id="IPR013766">
    <property type="entry name" value="Thioredoxin_domain"/>
</dbReference>
<evidence type="ECO:0000259" key="1">
    <source>
        <dbReference type="Pfam" id="PF00085"/>
    </source>
</evidence>
<dbReference type="Gene3D" id="3.40.30.10">
    <property type="entry name" value="Glutaredoxin"/>
    <property type="match status" value="1"/>
</dbReference>
<evidence type="ECO:0000313" key="2">
    <source>
        <dbReference type="EMBL" id="MBF0935179.1"/>
    </source>
</evidence>
<dbReference type="EMBL" id="JABZFV010000149">
    <property type="protein sequence ID" value="MBF0935179.1"/>
    <property type="molecule type" value="Genomic_DNA"/>
</dbReference>
<dbReference type="RefSeq" id="WP_023392279.1">
    <property type="nucleotide sequence ID" value="NZ_CAUQPX010000026.1"/>
</dbReference>
<sequence>MQALQAHEDLAQLKAQSQLLILQFARPQCAPCASLAMRLDEWAQSHPQATLRYIDISQWPQVAAQEQILSAPTLQVYIDGRRYLQEAGYFSLDLLLDKLDHYWELRQNRP</sequence>
<proteinExistence type="predicted"/>
<dbReference type="InterPro" id="IPR036249">
    <property type="entry name" value="Thioredoxin-like_sf"/>
</dbReference>
<dbReference type="SUPFAM" id="SSF52833">
    <property type="entry name" value="Thioredoxin-like"/>
    <property type="match status" value="1"/>
</dbReference>
<protein>
    <submittedName>
        <fullName evidence="2">Thioredoxin family protein</fullName>
    </submittedName>
</protein>
<dbReference type="AlphaFoldDB" id="A0A929QT37"/>
<dbReference type="CDD" id="cd02947">
    <property type="entry name" value="TRX_family"/>
    <property type="match status" value="1"/>
</dbReference>
<dbReference type="Pfam" id="PF00085">
    <property type="entry name" value="Thioredoxin"/>
    <property type="match status" value="1"/>
</dbReference>